<dbReference type="InterPro" id="IPR000073">
    <property type="entry name" value="AB_hydrolase_1"/>
</dbReference>
<protein>
    <recommendedName>
        <fullName evidence="2">AB hydrolase-1 domain-containing protein</fullName>
    </recommendedName>
</protein>
<dbReference type="EMBL" id="JBFDAA010000010">
    <property type="protein sequence ID" value="KAL1124721.1"/>
    <property type="molecule type" value="Genomic_DNA"/>
</dbReference>
<comment type="caution">
    <text evidence="3">The sequence shown here is derived from an EMBL/GenBank/DDBJ whole genome shotgun (WGS) entry which is preliminary data.</text>
</comment>
<reference evidence="3 4" key="1">
    <citation type="submission" date="2024-07" db="EMBL/GenBank/DDBJ databases">
        <title>Chromosome-level genome assembly of the water stick insect Ranatra chinensis (Heteroptera: Nepidae).</title>
        <authorList>
            <person name="Liu X."/>
        </authorList>
    </citation>
    <scope>NUCLEOTIDE SEQUENCE [LARGE SCALE GENOMIC DNA]</scope>
    <source>
        <strain evidence="3">Cailab_2021Rc</strain>
        <tissue evidence="3">Muscle</tissue>
    </source>
</reference>
<keyword evidence="1" id="KW-1133">Transmembrane helix</keyword>
<feature type="transmembrane region" description="Helical" evidence="1">
    <location>
        <begin position="6"/>
        <end position="28"/>
    </location>
</feature>
<feature type="non-terminal residue" evidence="3">
    <location>
        <position position="1"/>
    </location>
</feature>
<evidence type="ECO:0000313" key="3">
    <source>
        <dbReference type="EMBL" id="KAL1124721.1"/>
    </source>
</evidence>
<evidence type="ECO:0000313" key="4">
    <source>
        <dbReference type="Proteomes" id="UP001558652"/>
    </source>
</evidence>
<dbReference type="Proteomes" id="UP001558652">
    <property type="component" value="Unassembled WGS sequence"/>
</dbReference>
<keyword evidence="1" id="KW-0812">Transmembrane</keyword>
<organism evidence="3 4">
    <name type="scientific">Ranatra chinensis</name>
    <dbReference type="NCBI Taxonomy" id="642074"/>
    <lineage>
        <taxon>Eukaryota</taxon>
        <taxon>Metazoa</taxon>
        <taxon>Ecdysozoa</taxon>
        <taxon>Arthropoda</taxon>
        <taxon>Hexapoda</taxon>
        <taxon>Insecta</taxon>
        <taxon>Pterygota</taxon>
        <taxon>Neoptera</taxon>
        <taxon>Paraneoptera</taxon>
        <taxon>Hemiptera</taxon>
        <taxon>Heteroptera</taxon>
        <taxon>Panheteroptera</taxon>
        <taxon>Nepomorpha</taxon>
        <taxon>Nepidae</taxon>
        <taxon>Ranatrinae</taxon>
        <taxon>Ranatra</taxon>
    </lineage>
</organism>
<feature type="domain" description="AB hydrolase-1" evidence="2">
    <location>
        <begin position="108"/>
        <end position="217"/>
    </location>
</feature>
<dbReference type="Gene3D" id="3.40.50.1820">
    <property type="entry name" value="alpha/beta hydrolase"/>
    <property type="match status" value="1"/>
</dbReference>
<dbReference type="SUPFAM" id="SSF53474">
    <property type="entry name" value="alpha/beta-Hydrolases"/>
    <property type="match status" value="1"/>
</dbReference>
<dbReference type="PANTHER" id="PTHR12277">
    <property type="entry name" value="ALPHA/BETA HYDROLASE DOMAIN-CONTAINING PROTEIN"/>
    <property type="match status" value="1"/>
</dbReference>
<name>A0ABD0YBL5_9HEMI</name>
<dbReference type="AlphaFoldDB" id="A0ABD0YBL5"/>
<keyword evidence="4" id="KW-1185">Reference proteome</keyword>
<dbReference type="PANTHER" id="PTHR12277:SF194">
    <property type="entry name" value="FI04476P"/>
    <property type="match status" value="1"/>
</dbReference>
<accession>A0ABD0YBL5</accession>
<dbReference type="InterPro" id="IPR029058">
    <property type="entry name" value="AB_hydrolase_fold"/>
</dbReference>
<keyword evidence="1" id="KW-0472">Membrane</keyword>
<proteinExistence type="predicted"/>
<gene>
    <name evidence="3" type="ORF">AAG570_001344</name>
</gene>
<evidence type="ECO:0000256" key="1">
    <source>
        <dbReference type="SAM" id="Phobius"/>
    </source>
</evidence>
<evidence type="ECO:0000259" key="2">
    <source>
        <dbReference type="Pfam" id="PF00561"/>
    </source>
</evidence>
<dbReference type="Pfam" id="PF00561">
    <property type="entry name" value="Abhydrolase_1"/>
    <property type="match status" value="1"/>
</dbReference>
<sequence length="283" mass="32191">FSCRIAVGALIAIFAGLLFIFCIFPIIYRYSYSIQRNLLFLNFVSVPVDYKNPSRLNLLGARNFYITTNDSVTIGIWSLLPRLLLHNTANGPATDVEFDEWLGRGDTIFLYMHGNSGNRGASHRVELYKVLQQNNFHVIAFDYRSYGDSSPVEATEEGVVSDTKAVYKWLKEKAKDSKIFFWGHSLGTGISSHALDDLESEGESITGLVLECPFNNMKDEIRAYPLSKVYRILPWFDYFFTDAMYENGLQFETDKHLSKVKTPILILHAEDDVVVPFKLGLKV</sequence>